<dbReference type="KEGG" id="pah:Poras_0519"/>
<name>F4KNK2_PORAD</name>
<protein>
    <submittedName>
        <fullName evidence="1">Uncharacterized protein</fullName>
    </submittedName>
</protein>
<dbReference type="Proteomes" id="UP000006545">
    <property type="component" value="Chromosome"/>
</dbReference>
<proteinExistence type="predicted"/>
<organism evidence="1 2">
    <name type="scientific">Porphyromonas asaccharolytica (strain ATCC 25260 / DSM 20707 / BCRC 10618 / CCUG 7834 / JCM 6326 / LMG 13178 / VPI 4198 / B440)</name>
    <name type="common">Bacteroides asaccharolyticus</name>
    <dbReference type="NCBI Taxonomy" id="879243"/>
    <lineage>
        <taxon>Bacteria</taxon>
        <taxon>Pseudomonadati</taxon>
        <taxon>Bacteroidota</taxon>
        <taxon>Bacteroidia</taxon>
        <taxon>Bacteroidales</taxon>
        <taxon>Porphyromonadaceae</taxon>
        <taxon>Porphyromonas</taxon>
    </lineage>
</organism>
<dbReference type="EMBL" id="CP002689">
    <property type="protein sequence ID" value="AEE12473.1"/>
    <property type="molecule type" value="Genomic_DNA"/>
</dbReference>
<sequence length="65" mass="7528">MHLFFRTFQCQVQHGYKCRKKLHGEFYSLVFFAAHIPVSGATHKDQRGIDECTIYNNVSPLPSNL</sequence>
<keyword evidence="2" id="KW-1185">Reference proteome</keyword>
<accession>F4KNK2</accession>
<evidence type="ECO:0000313" key="1">
    <source>
        <dbReference type="EMBL" id="AEE12473.1"/>
    </source>
</evidence>
<gene>
    <name evidence="1" type="ordered locus">Poras_0519</name>
</gene>
<evidence type="ECO:0000313" key="2">
    <source>
        <dbReference type="Proteomes" id="UP000006545"/>
    </source>
</evidence>
<reference evidence="2" key="1">
    <citation type="submission" date="2011-04" db="EMBL/GenBank/DDBJ databases">
        <title>The complete genome of Porphyromonas asaccharolytica DSM 20707.</title>
        <authorList>
            <person name="Lucas S."/>
            <person name="Han J."/>
            <person name="Lapidus A."/>
            <person name="Bruce D."/>
            <person name="Goodwin L."/>
            <person name="Pitluck S."/>
            <person name="Peters L."/>
            <person name="Kyrpides N."/>
            <person name="Mavromatis K."/>
            <person name="Ivanova N."/>
            <person name="Ovchinnikova G."/>
            <person name="Pagani I."/>
            <person name="Lu M."/>
            <person name="Detter J.C."/>
            <person name="Tapia R."/>
            <person name="Han C."/>
            <person name="Land M."/>
            <person name="Hauser L."/>
            <person name="Markowitz V."/>
            <person name="Cheng J.-F."/>
            <person name="Hugenholtz P."/>
            <person name="Woyke T."/>
            <person name="Wu D."/>
            <person name="Gronow S."/>
            <person name="Wellnitz S."/>
            <person name="Brambilla E."/>
            <person name="Klenk H.-P."/>
            <person name="Eisen J.A."/>
        </authorList>
    </citation>
    <scope>NUCLEOTIDE SEQUENCE [LARGE SCALE GENOMIC DNA]</scope>
    <source>
        <strain evidence="2">ATCC 25260 / DSM 20707 / VPI 4198</strain>
    </source>
</reference>
<dbReference type="AlphaFoldDB" id="F4KNK2"/>
<dbReference type="HOGENOM" id="CLU_2846074_0_0_10"/>